<accession>A0A660S8W2</accession>
<keyword evidence="3" id="KW-0804">Transcription</keyword>
<protein>
    <recommendedName>
        <fullName evidence="5">HTH tetR-type domain-containing protein</fullName>
    </recommendedName>
</protein>
<dbReference type="Gene3D" id="1.10.357.10">
    <property type="entry name" value="Tetracycline Repressor, domain 2"/>
    <property type="match status" value="1"/>
</dbReference>
<dbReference type="PANTHER" id="PTHR30328">
    <property type="entry name" value="TRANSCRIPTIONAL REPRESSOR"/>
    <property type="match status" value="1"/>
</dbReference>
<reference evidence="6 7" key="1">
    <citation type="submission" date="2018-06" db="EMBL/GenBank/DDBJ databases">
        <title>Extensive metabolic versatility and redundancy in microbially diverse, dynamic hydrothermal sediments.</title>
        <authorList>
            <person name="Dombrowski N."/>
            <person name="Teske A."/>
            <person name="Baker B.J."/>
        </authorList>
    </citation>
    <scope>NUCLEOTIDE SEQUENCE [LARGE SCALE GENOMIC DNA]</scope>
    <source>
        <strain evidence="6">B35_G9</strain>
    </source>
</reference>
<dbReference type="Pfam" id="PF00440">
    <property type="entry name" value="TetR_N"/>
    <property type="match status" value="1"/>
</dbReference>
<name>A0A660S8W2_UNCT6</name>
<dbReference type="PANTHER" id="PTHR30328:SF54">
    <property type="entry name" value="HTH-TYPE TRANSCRIPTIONAL REPRESSOR SCO4008"/>
    <property type="match status" value="1"/>
</dbReference>
<dbReference type="InterPro" id="IPR009057">
    <property type="entry name" value="Homeodomain-like_sf"/>
</dbReference>
<evidence type="ECO:0000313" key="6">
    <source>
        <dbReference type="EMBL" id="RKX66841.1"/>
    </source>
</evidence>
<dbReference type="SUPFAM" id="SSF46689">
    <property type="entry name" value="Homeodomain-like"/>
    <property type="match status" value="1"/>
</dbReference>
<evidence type="ECO:0000256" key="3">
    <source>
        <dbReference type="ARBA" id="ARBA00023163"/>
    </source>
</evidence>
<evidence type="ECO:0000256" key="2">
    <source>
        <dbReference type="ARBA" id="ARBA00023125"/>
    </source>
</evidence>
<feature type="DNA-binding region" description="H-T-H motif" evidence="4">
    <location>
        <begin position="32"/>
        <end position="51"/>
    </location>
</feature>
<dbReference type="InterPro" id="IPR001647">
    <property type="entry name" value="HTH_TetR"/>
</dbReference>
<feature type="domain" description="HTH tetR-type" evidence="5">
    <location>
        <begin position="9"/>
        <end position="69"/>
    </location>
</feature>
<evidence type="ECO:0000256" key="4">
    <source>
        <dbReference type="PROSITE-ProRule" id="PRU00335"/>
    </source>
</evidence>
<dbReference type="InterPro" id="IPR036271">
    <property type="entry name" value="Tet_transcr_reg_TetR-rel_C_sf"/>
</dbReference>
<sequence length="205" mass="23832">MEVAMDDREKKKQIILENAINVFSKEGFEGTDVEEIAKLSNVGKGTVYRYFGNKEQLFVESFLYTVNMFKSETERVLKSDLPIKEKIDNLIEQSMRRLKEKEQLLRLYTLDISKIARIFAKKRSIIPTNKINRMAIITDFIREGQEKGVIINAISAESLASMILGSIQQVLGMYYIGLIKEFSEVERRIKEIMNFYKSIIIKEEL</sequence>
<dbReference type="PROSITE" id="PS50977">
    <property type="entry name" value="HTH_TETR_2"/>
    <property type="match status" value="1"/>
</dbReference>
<dbReference type="Pfam" id="PF08359">
    <property type="entry name" value="TetR_C_4"/>
    <property type="match status" value="1"/>
</dbReference>
<keyword evidence="2 4" id="KW-0238">DNA-binding</keyword>
<dbReference type="FunFam" id="1.10.10.60:FF:000141">
    <property type="entry name" value="TetR family transcriptional regulator"/>
    <property type="match status" value="1"/>
</dbReference>
<evidence type="ECO:0000313" key="7">
    <source>
        <dbReference type="Proteomes" id="UP000282321"/>
    </source>
</evidence>
<gene>
    <name evidence="6" type="ORF">DRP44_03225</name>
</gene>
<comment type="caution">
    <text evidence="6">The sequence shown here is derived from an EMBL/GenBank/DDBJ whole genome shotgun (WGS) entry which is preliminary data.</text>
</comment>
<organism evidence="6 7">
    <name type="scientific">candidate division TA06 bacterium</name>
    <dbReference type="NCBI Taxonomy" id="2250710"/>
    <lineage>
        <taxon>Bacteria</taxon>
        <taxon>Bacteria division TA06</taxon>
    </lineage>
</organism>
<dbReference type="Gene3D" id="1.10.10.60">
    <property type="entry name" value="Homeodomain-like"/>
    <property type="match status" value="1"/>
</dbReference>
<dbReference type="PRINTS" id="PR00455">
    <property type="entry name" value="HTHTETR"/>
</dbReference>
<dbReference type="SUPFAM" id="SSF48498">
    <property type="entry name" value="Tetracyclin repressor-like, C-terminal domain"/>
    <property type="match status" value="1"/>
</dbReference>
<evidence type="ECO:0000256" key="1">
    <source>
        <dbReference type="ARBA" id="ARBA00023015"/>
    </source>
</evidence>
<evidence type="ECO:0000259" key="5">
    <source>
        <dbReference type="PROSITE" id="PS50977"/>
    </source>
</evidence>
<dbReference type="EMBL" id="QNBC01000031">
    <property type="protein sequence ID" value="RKX66841.1"/>
    <property type="molecule type" value="Genomic_DNA"/>
</dbReference>
<keyword evidence="1" id="KW-0805">Transcription regulation</keyword>
<proteinExistence type="predicted"/>
<dbReference type="GO" id="GO:0003677">
    <property type="term" value="F:DNA binding"/>
    <property type="evidence" value="ECO:0007669"/>
    <property type="project" value="UniProtKB-UniRule"/>
</dbReference>
<dbReference type="InterPro" id="IPR013570">
    <property type="entry name" value="Tscrpt_reg_YsiA_C"/>
</dbReference>
<dbReference type="Proteomes" id="UP000282321">
    <property type="component" value="Unassembled WGS sequence"/>
</dbReference>
<dbReference type="InterPro" id="IPR050109">
    <property type="entry name" value="HTH-type_TetR-like_transc_reg"/>
</dbReference>
<dbReference type="AlphaFoldDB" id="A0A660S8W2"/>